<keyword evidence="2" id="KW-0378">Hydrolase</keyword>
<evidence type="ECO:0000259" key="1">
    <source>
        <dbReference type="Pfam" id="PF10551"/>
    </source>
</evidence>
<dbReference type="Pfam" id="PF10551">
    <property type="entry name" value="MULE"/>
    <property type="match status" value="1"/>
</dbReference>
<accession>A0A8H3LAY3</accession>
<dbReference type="EMBL" id="BLAL01000068">
    <property type="protein sequence ID" value="GES83426.1"/>
    <property type="molecule type" value="Genomic_DNA"/>
</dbReference>
<sequence>MPDNLNFNLCKICCDKSSDFYIIKKSGQNNHETNELNIINEIDETDEVSPFTMQEMIYDKINMNSQNDSLKNEHLRLDFTCTILTCSFEGTPQEKAKQIIEIITKGDGYHYIYKNEHISKKNNAIYTIWYNCSQSNSLAKRPQKHEDLEKHRDREYMNRFNCEGLVKILINTSTCIAKVHLKHNILHKRPEWLGVTESIKEYIKKNTCLAPSEIFKQIEYDHPNLTQKQVHAWWSYYIKKEYIRDNNDQLPSVQKLLQEYNYELLLNKEIVVDATYKTNALGFELYAVVGQFDGSGFAMAYLFIEGVKKDDGARKDILKIFFQSLQNCGIRDLTYFITDKDFTQIKAAQYVWPNVKIQICLWHIKKALKRRLADNTLPKSVTYSSYTAHEIFDFINIEFHPPLPLVLNIQRRNFTFCPKDLRQKIIDLLEMHLHLHPLIPTNGQFLTSEEIWTNSATTRSCYLYNYFSLDPSPPTTIQ</sequence>
<keyword evidence="2" id="KW-0347">Helicase</keyword>
<comment type="caution">
    <text evidence="2">The sequence shown here is derived from an EMBL/GenBank/DDBJ whole genome shotgun (WGS) entry which is preliminary data.</text>
</comment>
<protein>
    <submittedName>
        <fullName evidence="2">ATP-dependent DNA helicase Pif1</fullName>
    </submittedName>
</protein>
<dbReference type="Proteomes" id="UP000615446">
    <property type="component" value="Unassembled WGS sequence"/>
</dbReference>
<reference evidence="2" key="1">
    <citation type="submission" date="2019-10" db="EMBL/GenBank/DDBJ databases">
        <title>Conservation and host-specific expression of non-tandemly repeated heterogenous ribosome RNA gene in arbuscular mycorrhizal fungi.</title>
        <authorList>
            <person name="Maeda T."/>
            <person name="Kobayashi Y."/>
            <person name="Nakagawa T."/>
            <person name="Ezawa T."/>
            <person name="Yamaguchi K."/>
            <person name="Bino T."/>
            <person name="Nishimoto Y."/>
            <person name="Shigenobu S."/>
            <person name="Kawaguchi M."/>
        </authorList>
    </citation>
    <scope>NUCLEOTIDE SEQUENCE</scope>
    <source>
        <strain evidence="2">HR1</strain>
    </source>
</reference>
<keyword evidence="2" id="KW-0547">Nucleotide-binding</keyword>
<dbReference type="InterPro" id="IPR018289">
    <property type="entry name" value="MULE_transposase_dom"/>
</dbReference>
<dbReference type="OrthoDB" id="2437251at2759"/>
<evidence type="ECO:0000313" key="3">
    <source>
        <dbReference type="Proteomes" id="UP000615446"/>
    </source>
</evidence>
<keyword evidence="2" id="KW-0067">ATP-binding</keyword>
<dbReference type="GO" id="GO:0004386">
    <property type="term" value="F:helicase activity"/>
    <property type="evidence" value="ECO:0007669"/>
    <property type="project" value="UniProtKB-KW"/>
</dbReference>
<feature type="domain" description="MULE transposase" evidence="1">
    <location>
        <begin position="270"/>
        <end position="366"/>
    </location>
</feature>
<proteinExistence type="predicted"/>
<gene>
    <name evidence="2" type="ORF">RCL2_001058500</name>
</gene>
<name>A0A8H3LAY3_9GLOM</name>
<dbReference type="AlphaFoldDB" id="A0A8H3LAY3"/>
<organism evidence="2 3">
    <name type="scientific">Rhizophagus clarus</name>
    <dbReference type="NCBI Taxonomy" id="94130"/>
    <lineage>
        <taxon>Eukaryota</taxon>
        <taxon>Fungi</taxon>
        <taxon>Fungi incertae sedis</taxon>
        <taxon>Mucoromycota</taxon>
        <taxon>Glomeromycotina</taxon>
        <taxon>Glomeromycetes</taxon>
        <taxon>Glomerales</taxon>
        <taxon>Glomeraceae</taxon>
        <taxon>Rhizophagus</taxon>
    </lineage>
</organism>
<evidence type="ECO:0000313" key="2">
    <source>
        <dbReference type="EMBL" id="GES83426.1"/>
    </source>
</evidence>